<dbReference type="EC" id="5.4.99.5" evidence="1"/>
<evidence type="ECO:0000259" key="4">
    <source>
        <dbReference type="PROSITE" id="PS51168"/>
    </source>
</evidence>
<name>A0AB74UEX3_9GAMM</name>
<dbReference type="GO" id="GO:0046417">
    <property type="term" value="P:chorismate metabolic process"/>
    <property type="evidence" value="ECO:0007669"/>
    <property type="project" value="InterPro"/>
</dbReference>
<feature type="binding site" evidence="3">
    <location>
        <position position="31"/>
    </location>
    <ligand>
        <name>substrate</name>
    </ligand>
</feature>
<feature type="binding site" evidence="3">
    <location>
        <position position="14"/>
    </location>
    <ligand>
        <name>substrate</name>
    </ligand>
</feature>
<dbReference type="InterPro" id="IPR051331">
    <property type="entry name" value="Chorismate_mutase-related"/>
</dbReference>
<dbReference type="PANTHER" id="PTHR38041">
    <property type="entry name" value="CHORISMATE MUTASE"/>
    <property type="match status" value="1"/>
</dbReference>
<dbReference type="GO" id="GO:0004106">
    <property type="term" value="F:chorismate mutase activity"/>
    <property type="evidence" value="ECO:0007669"/>
    <property type="project" value="UniProtKB-EC"/>
</dbReference>
<dbReference type="PANTHER" id="PTHR38041:SF1">
    <property type="entry name" value="CHORISMATE MUTASE"/>
    <property type="match status" value="1"/>
</dbReference>
<dbReference type="PIRSF" id="PIRSF029775">
    <property type="entry name" value="Isochor_pyr_lyas"/>
    <property type="match status" value="1"/>
</dbReference>
<dbReference type="Gene3D" id="1.20.59.10">
    <property type="entry name" value="Chorismate mutase"/>
    <property type="match status" value="1"/>
</dbReference>
<organism evidence="5">
    <name type="scientific">Salinicola endophyticus</name>
    <dbReference type="NCBI Taxonomy" id="1949083"/>
    <lineage>
        <taxon>Bacteria</taxon>
        <taxon>Pseudomonadati</taxon>
        <taxon>Pseudomonadota</taxon>
        <taxon>Gammaproteobacteria</taxon>
        <taxon>Oceanospirillales</taxon>
        <taxon>Halomonadaceae</taxon>
        <taxon>Salinicola</taxon>
    </lineage>
</organism>
<dbReference type="GO" id="GO:0016835">
    <property type="term" value="F:carbon-oxygen lyase activity"/>
    <property type="evidence" value="ECO:0007669"/>
    <property type="project" value="InterPro"/>
</dbReference>
<dbReference type="EMBL" id="CP159578">
    <property type="protein sequence ID" value="XCJ79266.1"/>
    <property type="molecule type" value="Genomic_DNA"/>
</dbReference>
<sequence>MQPAEECTSLTDIRQAIDRIDRDIIQTLGRRMDYVKAASCFKSSEAEIPAPERVAAMLPERARWALESGLDAAFIESLFVQIIHWYIDQQIEYWRQTRGSA</sequence>
<dbReference type="SUPFAM" id="SSF48600">
    <property type="entry name" value="Chorismate mutase II"/>
    <property type="match status" value="1"/>
</dbReference>
<proteinExistence type="predicted"/>
<dbReference type="PROSITE" id="PS51168">
    <property type="entry name" value="CHORISMATE_MUT_2"/>
    <property type="match status" value="1"/>
</dbReference>
<dbReference type="InterPro" id="IPR036979">
    <property type="entry name" value="CM_dom_sf"/>
</dbReference>
<dbReference type="GO" id="GO:0009697">
    <property type="term" value="P:salicylic acid biosynthetic process"/>
    <property type="evidence" value="ECO:0007669"/>
    <property type="project" value="InterPro"/>
</dbReference>
<evidence type="ECO:0000256" key="2">
    <source>
        <dbReference type="ARBA" id="ARBA00023235"/>
    </source>
</evidence>
<evidence type="ECO:0000256" key="3">
    <source>
        <dbReference type="PIRSR" id="PIRSR029775-1"/>
    </source>
</evidence>
<dbReference type="SMART" id="SM00830">
    <property type="entry name" value="CM_2"/>
    <property type="match status" value="1"/>
</dbReference>
<reference evidence="5" key="1">
    <citation type="submission" date="2024-06" db="EMBL/GenBank/DDBJ databases">
        <title>Complete genome of Salinicola endophyticus HNIBRBA4755.</title>
        <authorList>
            <person name="Shin S.Y."/>
            <person name="Kang H."/>
            <person name="Song J."/>
        </authorList>
    </citation>
    <scope>NUCLEOTIDE SEQUENCE</scope>
    <source>
        <strain evidence="5">HNIBRBA4755</strain>
    </source>
</reference>
<dbReference type="NCBIfam" id="TIGR01803">
    <property type="entry name" value="CM-like"/>
    <property type="match status" value="1"/>
</dbReference>
<feature type="binding site" evidence="3">
    <location>
        <position position="90"/>
    </location>
    <ligand>
        <name>substrate</name>
    </ligand>
</feature>
<keyword evidence="2" id="KW-0413">Isomerase</keyword>
<protein>
    <recommendedName>
        <fullName evidence="1">chorismate mutase</fullName>
        <ecNumber evidence="1">5.4.99.5</ecNumber>
    </recommendedName>
</protein>
<dbReference type="InterPro" id="IPR008241">
    <property type="entry name" value="Isochorismate_pyruvate-lyase"/>
</dbReference>
<dbReference type="InterPro" id="IPR036263">
    <property type="entry name" value="Chorismate_II_sf"/>
</dbReference>
<dbReference type="AlphaFoldDB" id="A0AB74UEX3"/>
<feature type="domain" description="Chorismate mutase" evidence="4">
    <location>
        <begin position="4"/>
        <end position="94"/>
    </location>
</feature>
<dbReference type="InterPro" id="IPR002701">
    <property type="entry name" value="CM_II_prokaryot"/>
</dbReference>
<dbReference type="Pfam" id="PF01817">
    <property type="entry name" value="CM_2"/>
    <property type="match status" value="1"/>
</dbReference>
<gene>
    <name evidence="5" type="ORF">ABV408_17765</name>
</gene>
<evidence type="ECO:0000256" key="1">
    <source>
        <dbReference type="ARBA" id="ARBA00012404"/>
    </source>
</evidence>
<accession>A0AB74UEX3</accession>
<dbReference type="NCBIfam" id="NF005475">
    <property type="entry name" value="PRK07075.1"/>
    <property type="match status" value="1"/>
</dbReference>
<evidence type="ECO:0000313" key="5">
    <source>
        <dbReference type="EMBL" id="XCJ79266.1"/>
    </source>
</evidence>
<dbReference type="RefSeq" id="WP_353980208.1">
    <property type="nucleotide sequence ID" value="NZ_CP159578.1"/>
</dbReference>
<keyword evidence="5" id="KW-0456">Lyase</keyword>
<feature type="binding site" evidence="3">
    <location>
        <position position="42"/>
    </location>
    <ligand>
        <name>substrate</name>
    </ligand>
</feature>